<feature type="compositionally biased region" description="Low complexity" evidence="2">
    <location>
        <begin position="228"/>
        <end position="240"/>
    </location>
</feature>
<feature type="compositionally biased region" description="Acidic residues" evidence="2">
    <location>
        <begin position="210"/>
        <end position="227"/>
    </location>
</feature>
<dbReference type="InterPro" id="IPR001623">
    <property type="entry name" value="DnaJ_domain"/>
</dbReference>
<dbReference type="RefSeq" id="XP_024700416.1">
    <property type="nucleotide sequence ID" value="XM_024855074.1"/>
</dbReference>
<evidence type="ECO:0000256" key="2">
    <source>
        <dbReference type="SAM" id="MobiDB-lite"/>
    </source>
</evidence>
<dbReference type="SMART" id="SM00271">
    <property type="entry name" value="DnaJ"/>
    <property type="match status" value="1"/>
</dbReference>
<feature type="domain" description="J" evidence="3">
    <location>
        <begin position="11"/>
        <end position="76"/>
    </location>
</feature>
<feature type="compositionally biased region" description="Polar residues" evidence="2">
    <location>
        <begin position="271"/>
        <end position="281"/>
    </location>
</feature>
<dbReference type="PROSITE" id="PS50076">
    <property type="entry name" value="DNAJ_2"/>
    <property type="match status" value="1"/>
</dbReference>
<dbReference type="GeneID" id="36562780"/>
<dbReference type="SUPFAM" id="SSF46565">
    <property type="entry name" value="Chaperone J-domain"/>
    <property type="match status" value="1"/>
</dbReference>
<comment type="caution">
    <text evidence="4">The sequence shown here is derived from an EMBL/GenBank/DDBJ whole genome shotgun (WGS) entry which is preliminary data.</text>
</comment>
<keyword evidence="1" id="KW-0175">Coiled coil</keyword>
<dbReference type="InterPro" id="IPR036869">
    <property type="entry name" value="J_dom_sf"/>
</dbReference>
<dbReference type="Pfam" id="PF00226">
    <property type="entry name" value="DnaJ"/>
    <property type="match status" value="1"/>
</dbReference>
<name>A0A2I2FWW2_9EURO</name>
<keyword evidence="5" id="KW-1185">Reference proteome</keyword>
<dbReference type="CDD" id="cd06257">
    <property type="entry name" value="DnaJ"/>
    <property type="match status" value="1"/>
</dbReference>
<protein>
    <submittedName>
        <fullName evidence="4">DnaJ-domain-containing protein</fullName>
    </submittedName>
</protein>
<dbReference type="Gene3D" id="1.10.287.110">
    <property type="entry name" value="DnaJ domain"/>
    <property type="match status" value="1"/>
</dbReference>
<dbReference type="InterPro" id="IPR050817">
    <property type="entry name" value="DjlA_DnaK_co-chaperone"/>
</dbReference>
<feature type="compositionally biased region" description="Acidic residues" evidence="2">
    <location>
        <begin position="259"/>
        <end position="270"/>
    </location>
</feature>
<dbReference type="PANTHER" id="PTHR24074">
    <property type="entry name" value="CO-CHAPERONE PROTEIN DJLA"/>
    <property type="match status" value="1"/>
</dbReference>
<dbReference type="VEuPathDB" id="FungiDB:P170DRAFT_513167"/>
<evidence type="ECO:0000256" key="1">
    <source>
        <dbReference type="SAM" id="Coils"/>
    </source>
</evidence>
<dbReference type="EMBL" id="MSFO01000008">
    <property type="protein sequence ID" value="PLB45114.1"/>
    <property type="molecule type" value="Genomic_DNA"/>
</dbReference>
<evidence type="ECO:0000313" key="4">
    <source>
        <dbReference type="EMBL" id="PLB45114.1"/>
    </source>
</evidence>
<dbReference type="STRING" id="1392250.A0A2I2FWW2"/>
<gene>
    <name evidence="4" type="ORF">P170DRAFT_513167</name>
</gene>
<feature type="compositionally biased region" description="Acidic residues" evidence="2">
    <location>
        <begin position="241"/>
        <end position="251"/>
    </location>
</feature>
<dbReference type="OrthoDB" id="442087at2759"/>
<accession>A0A2I2FWW2</accession>
<dbReference type="AlphaFoldDB" id="A0A2I2FWW2"/>
<dbReference type="Proteomes" id="UP000234275">
    <property type="component" value="Unassembled WGS sequence"/>
</dbReference>
<evidence type="ECO:0000313" key="5">
    <source>
        <dbReference type="Proteomes" id="UP000234275"/>
    </source>
</evidence>
<evidence type="ECO:0000259" key="3">
    <source>
        <dbReference type="PROSITE" id="PS50076"/>
    </source>
</evidence>
<dbReference type="PRINTS" id="PR00625">
    <property type="entry name" value="JDOMAIN"/>
</dbReference>
<feature type="region of interest" description="Disordered" evidence="2">
    <location>
        <begin position="188"/>
        <end position="316"/>
    </location>
</feature>
<proteinExistence type="predicted"/>
<organism evidence="4 5">
    <name type="scientific">Aspergillus steynii IBT 23096</name>
    <dbReference type="NCBI Taxonomy" id="1392250"/>
    <lineage>
        <taxon>Eukaryota</taxon>
        <taxon>Fungi</taxon>
        <taxon>Dikarya</taxon>
        <taxon>Ascomycota</taxon>
        <taxon>Pezizomycotina</taxon>
        <taxon>Eurotiomycetes</taxon>
        <taxon>Eurotiomycetidae</taxon>
        <taxon>Eurotiales</taxon>
        <taxon>Aspergillaceae</taxon>
        <taxon>Aspergillus</taxon>
        <taxon>Aspergillus subgen. Circumdati</taxon>
    </lineage>
</organism>
<feature type="compositionally biased region" description="Basic and acidic residues" evidence="2">
    <location>
        <begin position="299"/>
        <end position="312"/>
    </location>
</feature>
<feature type="coiled-coil region" evidence="1">
    <location>
        <begin position="128"/>
        <end position="173"/>
    </location>
</feature>
<reference evidence="4 5" key="1">
    <citation type="submission" date="2016-12" db="EMBL/GenBank/DDBJ databases">
        <title>The genomes of Aspergillus section Nigri reveals drivers in fungal speciation.</title>
        <authorList>
            <consortium name="DOE Joint Genome Institute"/>
            <person name="Vesth T.C."/>
            <person name="Nybo J."/>
            <person name="Theobald S."/>
            <person name="Brandl J."/>
            <person name="Frisvad J.C."/>
            <person name="Nielsen K.F."/>
            <person name="Lyhne E.K."/>
            <person name="Kogle M.E."/>
            <person name="Kuo A."/>
            <person name="Riley R."/>
            <person name="Clum A."/>
            <person name="Nolan M."/>
            <person name="Lipzen A."/>
            <person name="Salamov A."/>
            <person name="Henrissat B."/>
            <person name="Wiebenga A."/>
            <person name="De Vries R.P."/>
            <person name="Grigoriev I.V."/>
            <person name="Mortensen U.H."/>
            <person name="Andersen M.R."/>
            <person name="Baker S.E."/>
        </authorList>
    </citation>
    <scope>NUCLEOTIDE SEQUENCE [LARGE SCALE GENOMIC DNA]</scope>
    <source>
        <strain evidence="4 5">IBT 23096</strain>
    </source>
</reference>
<sequence length="469" mass="54488">MTMPFRKPIQDCYETLGIDANASTKDINSAYKKLALKYHPDKAGGNDVSSDEFQKIQEAVEILRDPFRRMKHDQELSRIKRVFVEEHFEFDASYTGWRSHSPMWFGPRTANERYMYSYGNSVHMNPNSQEAQEEKERVKNEMKFDAEVRMQEEQELREAKQRAEDEVLKEARRRMAMKARVIRDEELMAEGPDSLGGCDDEEARSADFMYSDDGESGYEDEYSEEGEYYNYSSYSRYYEGPAEDENPEEDLLNFKEGEHDDDDDDDDEAFSDQSTQRTATEYNPVYRSRDNTSPFSENKLSDSHYETGKEDHSEDDSFYYSFSESTRSVKGEATFSSLGQEPTAAEDNYIRVESDLHSHLRPFLPLFESKLNHPSGLYTRADMHSELRGIVMETFCGWLENLRLGFSEAESEGNSRSQPDKSDTCEHLGYWTKEYGRDECEVCHRWKPIYTLTCPGCGLKACVVCKFRC</sequence>